<evidence type="ECO:0000256" key="1">
    <source>
        <dbReference type="ARBA" id="ARBA00010893"/>
    </source>
</evidence>
<organism evidence="6 7">
    <name type="scientific">Magnaporthiopsis poae (strain ATCC 64411 / 73-15)</name>
    <name type="common">Kentucky bluegrass fungus</name>
    <name type="synonym">Magnaporthe poae</name>
    <dbReference type="NCBI Taxonomy" id="644358"/>
    <lineage>
        <taxon>Eukaryota</taxon>
        <taxon>Fungi</taxon>
        <taxon>Dikarya</taxon>
        <taxon>Ascomycota</taxon>
        <taxon>Pezizomycotina</taxon>
        <taxon>Sordariomycetes</taxon>
        <taxon>Sordariomycetidae</taxon>
        <taxon>Magnaporthales</taxon>
        <taxon>Magnaporthaceae</taxon>
        <taxon>Magnaporthiopsis</taxon>
    </lineage>
</organism>
<dbReference type="PROSITE" id="PS50249">
    <property type="entry name" value="MPN"/>
    <property type="match status" value="1"/>
</dbReference>
<gene>
    <name evidence="5" type="ORF">MAPG_00841</name>
</gene>
<dbReference type="PANTHER" id="PTHR10540">
    <property type="entry name" value="EUKARYOTIC TRANSLATION INITIATION FACTOR 3 SUBUNIT F-RELATED"/>
    <property type="match status" value="1"/>
</dbReference>
<dbReference type="GO" id="GO:0005737">
    <property type="term" value="C:cytoplasm"/>
    <property type="evidence" value="ECO:0007669"/>
    <property type="project" value="UniProtKB-SubCell"/>
</dbReference>
<comment type="function">
    <text evidence="2">Component of the COP9 signalosome complex (CSN), a complex involved in various cellular and developmental processes.</text>
</comment>
<dbReference type="GO" id="GO:0008180">
    <property type="term" value="C:COP9 signalosome"/>
    <property type="evidence" value="ECO:0007669"/>
    <property type="project" value="UniProtKB-UniRule"/>
</dbReference>
<dbReference type="EMBL" id="ADBL01000197">
    <property type="status" value="NOT_ANNOTATED_CDS"/>
    <property type="molecule type" value="Genomic_DNA"/>
</dbReference>
<feature type="compositionally biased region" description="Basic and acidic residues" evidence="3">
    <location>
        <begin position="166"/>
        <end position="182"/>
    </location>
</feature>
<comment type="subcellular location">
    <subcellularLocation>
        <location evidence="2">Cytoplasm</location>
    </subcellularLocation>
    <subcellularLocation>
        <location evidence="2">Nucleus</location>
    </subcellularLocation>
</comment>
<keyword evidence="7" id="KW-1185">Reference proteome</keyword>
<dbReference type="EMBL" id="GL876966">
    <property type="protein sequence ID" value="KLU81760.1"/>
    <property type="molecule type" value="Genomic_DNA"/>
</dbReference>
<dbReference type="InterPro" id="IPR037518">
    <property type="entry name" value="MPN"/>
</dbReference>
<dbReference type="InterPro" id="IPR024969">
    <property type="entry name" value="EIF3F/CSN6-like_C"/>
</dbReference>
<evidence type="ECO:0000313" key="6">
    <source>
        <dbReference type="EnsemblFungi" id="MAPG_00841T0"/>
    </source>
</evidence>
<feature type="domain" description="MPN" evidence="4">
    <location>
        <begin position="22"/>
        <end position="165"/>
    </location>
</feature>
<dbReference type="Pfam" id="PF13012">
    <property type="entry name" value="MitMem_reg"/>
    <property type="match status" value="1"/>
</dbReference>
<feature type="compositionally biased region" description="Low complexity" evidence="3">
    <location>
        <begin position="345"/>
        <end position="374"/>
    </location>
</feature>
<evidence type="ECO:0000313" key="7">
    <source>
        <dbReference type="Proteomes" id="UP000011715"/>
    </source>
</evidence>
<keyword evidence="2" id="KW-0539">Nucleus</keyword>
<protein>
    <recommendedName>
        <fullName evidence="2">COP9 signalosome complex subunit 6</fullName>
    </recommendedName>
</protein>
<sequence>MTSSDQRNPFMSRHKSDSDLHIILHPLVLLTISDYITRHTLRGQTQPLVGAIIGRQDGRAITMEHAFECAAESNITGGAILVEPWFGERLDQMKLVHKDRGLDLVGWYTLLPRAGPNSEVVLLHNQILAINESAAILAIHPDEIIAGGAAGGRLPISLYETVYESEEQRRDGSEDKVMKDSGDGADDDSAALDPAAAAAYTNIRFRELPYSVETGEAEMISMDFVARGGANATASSAPDSQQQGPADEQKKKQVPSQVKVDAKGKRRAVIKDDDGGDEAATAPSAIEPAVLSRDEEELVATLATKANAIKMLHARIQLIIKYLEGLPPSYLIPSGDAPSEPGAATETETVPPSTTTTGDPAATTVEELSGGSAPVAPPPSHTLLRSIQALVNRIPLLIPSTTEAFEREMLSEANDVHIVSLLNDVMQSVNELRDLGKKFHVVEQARNRRQASANDHPSSLTGIMGMADQQRISLTVGDLLM</sequence>
<evidence type="ECO:0000256" key="3">
    <source>
        <dbReference type="SAM" id="MobiDB-lite"/>
    </source>
</evidence>
<dbReference type="PANTHER" id="PTHR10540:SF8">
    <property type="entry name" value="COP9 SIGNALOSOME COMPLEX SUBUNIT 6"/>
    <property type="match status" value="1"/>
</dbReference>
<feature type="region of interest" description="Disordered" evidence="3">
    <location>
        <begin position="165"/>
        <end position="190"/>
    </location>
</feature>
<dbReference type="Pfam" id="PF01398">
    <property type="entry name" value="JAB"/>
    <property type="match status" value="1"/>
</dbReference>
<keyword evidence="2" id="KW-0736">Signalosome</keyword>
<dbReference type="VEuPathDB" id="FungiDB:MAPG_00841"/>
<dbReference type="InterPro" id="IPR000555">
    <property type="entry name" value="JAMM/MPN+_dom"/>
</dbReference>
<evidence type="ECO:0000313" key="5">
    <source>
        <dbReference type="EMBL" id="KLU81760.1"/>
    </source>
</evidence>
<reference evidence="7" key="1">
    <citation type="submission" date="2010-05" db="EMBL/GenBank/DDBJ databases">
        <title>The genome sequence of Magnaporthe poae strain ATCC 64411.</title>
        <authorList>
            <person name="Ma L.-J."/>
            <person name="Dead R."/>
            <person name="Young S."/>
            <person name="Zeng Q."/>
            <person name="Koehrsen M."/>
            <person name="Alvarado L."/>
            <person name="Berlin A."/>
            <person name="Chapman S.B."/>
            <person name="Chen Z."/>
            <person name="Freedman E."/>
            <person name="Gellesch M."/>
            <person name="Goldberg J."/>
            <person name="Griggs A."/>
            <person name="Gujja S."/>
            <person name="Heilman E.R."/>
            <person name="Heiman D."/>
            <person name="Hepburn T."/>
            <person name="Howarth C."/>
            <person name="Jen D."/>
            <person name="Larson L."/>
            <person name="Mehta T."/>
            <person name="Neiman D."/>
            <person name="Pearson M."/>
            <person name="Roberts A."/>
            <person name="Saif S."/>
            <person name="Shea T."/>
            <person name="Shenoy N."/>
            <person name="Sisk P."/>
            <person name="Stolte C."/>
            <person name="Sykes S."/>
            <person name="Walk T."/>
            <person name="White J."/>
            <person name="Yandava C."/>
            <person name="Haas B."/>
            <person name="Nusbaum C."/>
            <person name="Birren B."/>
        </authorList>
    </citation>
    <scope>NUCLEOTIDE SEQUENCE [LARGE SCALE GENOMIC DNA]</scope>
    <source>
        <strain evidence="7">ATCC 64411 / 73-15</strain>
    </source>
</reference>
<dbReference type="GO" id="GO:0000338">
    <property type="term" value="P:protein deneddylation"/>
    <property type="evidence" value="ECO:0007669"/>
    <property type="project" value="InterPro"/>
</dbReference>
<feature type="region of interest" description="Disordered" evidence="3">
    <location>
        <begin position="335"/>
        <end position="377"/>
    </location>
</feature>
<dbReference type="EnsemblFungi" id="MAPG_00841T0">
    <property type="protein sequence ID" value="MAPG_00841T0"/>
    <property type="gene ID" value="MAPG_00841"/>
</dbReference>
<reference evidence="6" key="4">
    <citation type="journal article" date="2015" name="G3 (Bethesda)">
        <title>Genome sequences of three phytopathogenic species of the Magnaporthaceae family of fungi.</title>
        <authorList>
            <person name="Okagaki L.H."/>
            <person name="Nunes C.C."/>
            <person name="Sailsbery J."/>
            <person name="Clay B."/>
            <person name="Brown D."/>
            <person name="John T."/>
            <person name="Oh Y."/>
            <person name="Young N."/>
            <person name="Fitzgerald M."/>
            <person name="Haas B.J."/>
            <person name="Zeng Q."/>
            <person name="Young S."/>
            <person name="Adiconis X."/>
            <person name="Fan L."/>
            <person name="Levin J.Z."/>
            <person name="Mitchell T.K."/>
            <person name="Okubara P.A."/>
            <person name="Farman M.L."/>
            <person name="Kohn L.M."/>
            <person name="Birren B."/>
            <person name="Ma L.-J."/>
            <person name="Dean R.A."/>
        </authorList>
    </citation>
    <scope>NUCLEOTIDE SEQUENCE</scope>
    <source>
        <strain evidence="6">ATCC 64411 / 73-15</strain>
    </source>
</reference>
<dbReference type="OMA" id="LVGWWST"/>
<dbReference type="Proteomes" id="UP000011715">
    <property type="component" value="Unassembled WGS sequence"/>
</dbReference>
<dbReference type="OrthoDB" id="1378at2759"/>
<evidence type="ECO:0000256" key="2">
    <source>
        <dbReference type="RuleBase" id="RU367006"/>
    </source>
</evidence>
<reference evidence="6" key="5">
    <citation type="submission" date="2015-06" db="UniProtKB">
        <authorList>
            <consortium name="EnsemblFungi"/>
        </authorList>
    </citation>
    <scope>IDENTIFICATION</scope>
    <source>
        <strain evidence="6">ATCC 64411</strain>
    </source>
</reference>
<dbReference type="GO" id="GO:0008237">
    <property type="term" value="F:metallopeptidase activity"/>
    <property type="evidence" value="ECO:0007669"/>
    <property type="project" value="InterPro"/>
</dbReference>
<dbReference type="CDD" id="cd08063">
    <property type="entry name" value="MPN_CSN6"/>
    <property type="match status" value="1"/>
</dbReference>
<feature type="compositionally biased region" description="Polar residues" evidence="3">
    <location>
        <begin position="232"/>
        <end position="244"/>
    </location>
</feature>
<comment type="similarity">
    <text evidence="1 2">Belongs to the peptidase M67A family. CSN6 subfamily.</text>
</comment>
<dbReference type="STRING" id="644358.A0A0C4DM41"/>
<dbReference type="Gene3D" id="3.40.140.10">
    <property type="entry name" value="Cytidine Deaminase, domain 2"/>
    <property type="match status" value="1"/>
</dbReference>
<reference evidence="5" key="2">
    <citation type="submission" date="2010-05" db="EMBL/GenBank/DDBJ databases">
        <title>The Genome Sequence of Magnaporthe poae strain ATCC 64411.</title>
        <authorList>
            <consortium name="The Broad Institute Genome Sequencing Platform"/>
            <consortium name="Broad Institute Genome Sequencing Center for Infectious Disease"/>
            <person name="Ma L.-J."/>
            <person name="Dead R."/>
            <person name="Young S."/>
            <person name="Zeng Q."/>
            <person name="Koehrsen M."/>
            <person name="Alvarado L."/>
            <person name="Berlin A."/>
            <person name="Chapman S.B."/>
            <person name="Chen Z."/>
            <person name="Freedman E."/>
            <person name="Gellesch M."/>
            <person name="Goldberg J."/>
            <person name="Griggs A."/>
            <person name="Gujja S."/>
            <person name="Heilman E.R."/>
            <person name="Heiman D."/>
            <person name="Hepburn T."/>
            <person name="Howarth C."/>
            <person name="Jen D."/>
            <person name="Larson L."/>
            <person name="Mehta T."/>
            <person name="Neiman D."/>
            <person name="Pearson M."/>
            <person name="Roberts A."/>
            <person name="Saif S."/>
            <person name="Shea T."/>
            <person name="Shenoy N."/>
            <person name="Sisk P."/>
            <person name="Stolte C."/>
            <person name="Sykes S."/>
            <person name="Walk T."/>
            <person name="White J."/>
            <person name="Yandava C."/>
            <person name="Haas B."/>
            <person name="Nusbaum C."/>
            <person name="Birren B."/>
        </authorList>
    </citation>
    <scope>NUCLEOTIDE SEQUENCE</scope>
    <source>
        <strain evidence="5">ATCC 64411</strain>
    </source>
</reference>
<evidence type="ECO:0000259" key="4">
    <source>
        <dbReference type="PROSITE" id="PS50249"/>
    </source>
</evidence>
<reference evidence="5" key="3">
    <citation type="submission" date="2011-03" db="EMBL/GenBank/DDBJ databases">
        <title>Annotation of Magnaporthe poae ATCC 64411.</title>
        <authorList>
            <person name="Ma L.-J."/>
            <person name="Dead R."/>
            <person name="Young S.K."/>
            <person name="Zeng Q."/>
            <person name="Gargeya S."/>
            <person name="Fitzgerald M."/>
            <person name="Haas B."/>
            <person name="Abouelleil A."/>
            <person name="Alvarado L."/>
            <person name="Arachchi H.M."/>
            <person name="Berlin A."/>
            <person name="Brown A."/>
            <person name="Chapman S.B."/>
            <person name="Chen Z."/>
            <person name="Dunbar C."/>
            <person name="Freedman E."/>
            <person name="Gearin G."/>
            <person name="Gellesch M."/>
            <person name="Goldberg J."/>
            <person name="Griggs A."/>
            <person name="Gujja S."/>
            <person name="Heiman D."/>
            <person name="Howarth C."/>
            <person name="Larson L."/>
            <person name="Lui A."/>
            <person name="MacDonald P.J.P."/>
            <person name="Mehta T."/>
            <person name="Montmayeur A."/>
            <person name="Murphy C."/>
            <person name="Neiman D."/>
            <person name="Pearson M."/>
            <person name="Priest M."/>
            <person name="Roberts A."/>
            <person name="Saif S."/>
            <person name="Shea T."/>
            <person name="Shenoy N."/>
            <person name="Sisk P."/>
            <person name="Stolte C."/>
            <person name="Sykes S."/>
            <person name="Yandava C."/>
            <person name="Wortman J."/>
            <person name="Nusbaum C."/>
            <person name="Birren B."/>
        </authorList>
    </citation>
    <scope>NUCLEOTIDE SEQUENCE</scope>
    <source>
        <strain evidence="5">ATCC 64411</strain>
    </source>
</reference>
<name>A0A0C4DM41_MAGP6</name>
<dbReference type="AlphaFoldDB" id="A0A0C4DM41"/>
<feature type="region of interest" description="Disordered" evidence="3">
    <location>
        <begin position="230"/>
        <end position="284"/>
    </location>
</feature>
<dbReference type="eggNOG" id="KOG3050">
    <property type="taxonomic scope" value="Eukaryota"/>
</dbReference>
<dbReference type="InterPro" id="IPR033859">
    <property type="entry name" value="MPN_CSN6"/>
</dbReference>
<keyword evidence="2" id="KW-0963">Cytoplasm</keyword>
<proteinExistence type="inferred from homology"/>
<accession>A0A0C4DM41</accession>